<dbReference type="InterPro" id="IPR051455">
    <property type="entry name" value="Bact_solute-bind_prot3"/>
</dbReference>
<dbReference type="Pfam" id="PF00497">
    <property type="entry name" value="SBP_bac_3"/>
    <property type="match status" value="1"/>
</dbReference>
<reference evidence="6 7" key="1">
    <citation type="submission" date="2020-08" db="EMBL/GenBank/DDBJ databases">
        <title>Genomic Encyclopedia of Type Strains, Phase IV (KMG-IV): sequencing the most valuable type-strain genomes for metagenomic binning, comparative biology and taxonomic classification.</title>
        <authorList>
            <person name="Goeker M."/>
        </authorList>
    </citation>
    <scope>NUCLEOTIDE SEQUENCE [LARGE SCALE GENOMIC DNA]</scope>
    <source>
        <strain evidence="6 7">DSM 44197</strain>
    </source>
</reference>
<evidence type="ECO:0000256" key="1">
    <source>
        <dbReference type="ARBA" id="ARBA00010333"/>
    </source>
</evidence>
<dbReference type="PANTHER" id="PTHR30085:SF6">
    <property type="entry name" value="ABC TRANSPORTER GLUTAMINE-BINDING PROTEIN GLNH"/>
    <property type="match status" value="1"/>
</dbReference>
<keyword evidence="3 4" id="KW-0732">Signal</keyword>
<dbReference type="PANTHER" id="PTHR30085">
    <property type="entry name" value="AMINO ACID ABC TRANSPORTER PERMEASE"/>
    <property type="match status" value="1"/>
</dbReference>
<dbReference type="GO" id="GO:0006865">
    <property type="term" value="P:amino acid transport"/>
    <property type="evidence" value="ECO:0007669"/>
    <property type="project" value="TreeGrafter"/>
</dbReference>
<dbReference type="Proteomes" id="UP000572680">
    <property type="component" value="Unassembled WGS sequence"/>
</dbReference>
<dbReference type="RefSeq" id="WP_312898371.1">
    <property type="nucleotide sequence ID" value="NZ_BAAALP010000019.1"/>
</dbReference>
<dbReference type="EMBL" id="JACJIA010000020">
    <property type="protein sequence ID" value="MBA8957088.1"/>
    <property type="molecule type" value="Genomic_DNA"/>
</dbReference>
<proteinExistence type="inferred from homology"/>
<feature type="domain" description="Solute-binding protein family 3/N-terminal" evidence="5">
    <location>
        <begin position="39"/>
        <end position="261"/>
    </location>
</feature>
<accession>A0A7W3QS64</accession>
<evidence type="ECO:0000256" key="2">
    <source>
        <dbReference type="ARBA" id="ARBA00022448"/>
    </source>
</evidence>
<sequence>MIQTITGRGARLLLAAGVLGGALTACGQTGGDSLLDKQALVVGVRPDLPGLGVRKPDGTFEGFDIDVARYVAGRLGKSVRFVPVLAADRLTVLTSGRADLVLATLSVTPERKEKIAFAGPYFVSYQDVLVRSDARNVKVVRDLRGRTFCGVEGADPVQRLQALAGMTAEVRSAKDYDQCMAMMDSRAVDAITTTDVILAGLARKAGGGRYRLINARLGEQNTGIGMRQGDPEGCEALNRAITRMYQDGTAARLVGKWFAGTGLEKTNVEVPQFEGCL</sequence>
<protein>
    <submittedName>
        <fullName evidence="6">Glutamate transport system substrate-binding protein</fullName>
    </submittedName>
</protein>
<evidence type="ECO:0000313" key="6">
    <source>
        <dbReference type="EMBL" id="MBA8957088.1"/>
    </source>
</evidence>
<keyword evidence="2" id="KW-0813">Transport</keyword>
<evidence type="ECO:0000256" key="4">
    <source>
        <dbReference type="SAM" id="SignalP"/>
    </source>
</evidence>
<keyword evidence="7" id="KW-1185">Reference proteome</keyword>
<dbReference type="SUPFAM" id="SSF53850">
    <property type="entry name" value="Periplasmic binding protein-like II"/>
    <property type="match status" value="1"/>
</dbReference>
<name>A0A7W3QS64_ACTNM</name>
<dbReference type="InterPro" id="IPR001638">
    <property type="entry name" value="Solute-binding_3/MltF_N"/>
</dbReference>
<dbReference type="GO" id="GO:0030288">
    <property type="term" value="C:outer membrane-bounded periplasmic space"/>
    <property type="evidence" value="ECO:0007669"/>
    <property type="project" value="TreeGrafter"/>
</dbReference>
<feature type="signal peptide" evidence="4">
    <location>
        <begin position="1"/>
        <end position="27"/>
    </location>
</feature>
<dbReference type="SMART" id="SM00062">
    <property type="entry name" value="PBPb"/>
    <property type="match status" value="1"/>
</dbReference>
<comment type="caution">
    <text evidence="6">The sequence shown here is derived from an EMBL/GenBank/DDBJ whole genome shotgun (WGS) entry which is preliminary data.</text>
</comment>
<evidence type="ECO:0000256" key="3">
    <source>
        <dbReference type="ARBA" id="ARBA00022729"/>
    </source>
</evidence>
<gene>
    <name evidence="6" type="ORF">HNR61_008779</name>
</gene>
<dbReference type="Gene3D" id="3.40.190.10">
    <property type="entry name" value="Periplasmic binding protein-like II"/>
    <property type="match status" value="2"/>
</dbReference>
<feature type="chain" id="PRO_5039170817" evidence="4">
    <location>
        <begin position="28"/>
        <end position="277"/>
    </location>
</feature>
<organism evidence="6 7">
    <name type="scientific">Actinomadura namibiensis</name>
    <dbReference type="NCBI Taxonomy" id="182080"/>
    <lineage>
        <taxon>Bacteria</taxon>
        <taxon>Bacillati</taxon>
        <taxon>Actinomycetota</taxon>
        <taxon>Actinomycetes</taxon>
        <taxon>Streptosporangiales</taxon>
        <taxon>Thermomonosporaceae</taxon>
        <taxon>Actinomadura</taxon>
    </lineage>
</organism>
<dbReference type="AlphaFoldDB" id="A0A7W3QS64"/>
<dbReference type="GO" id="GO:0005576">
    <property type="term" value="C:extracellular region"/>
    <property type="evidence" value="ECO:0007669"/>
    <property type="project" value="TreeGrafter"/>
</dbReference>
<comment type="similarity">
    <text evidence="1">Belongs to the bacterial solute-binding protein 3 family.</text>
</comment>
<evidence type="ECO:0000313" key="7">
    <source>
        <dbReference type="Proteomes" id="UP000572680"/>
    </source>
</evidence>
<evidence type="ECO:0000259" key="5">
    <source>
        <dbReference type="SMART" id="SM00062"/>
    </source>
</evidence>